<comment type="caution">
    <text evidence="2">The sequence shown here is derived from an EMBL/GenBank/DDBJ whole genome shotgun (WGS) entry which is preliminary data.</text>
</comment>
<reference evidence="2" key="2">
    <citation type="journal article" date="2019" name="IMA Fungus">
        <title>Genome sequencing and comparison of five Tilletia species to identify candidate genes for the detection of regulated species infecting wheat.</title>
        <authorList>
            <person name="Nguyen H.D.T."/>
            <person name="Sultana T."/>
            <person name="Kesanakurti P."/>
            <person name="Hambleton S."/>
        </authorList>
    </citation>
    <scope>NUCLEOTIDE SEQUENCE</scope>
    <source>
        <strain evidence="2">DAOMC 236416</strain>
    </source>
</reference>
<name>A0A177TEF9_9BASI</name>
<evidence type="ECO:0000256" key="1">
    <source>
        <dbReference type="SAM" id="MobiDB-lite"/>
    </source>
</evidence>
<proteinExistence type="predicted"/>
<gene>
    <name evidence="2" type="ORF">A4X13_0g7454</name>
</gene>
<organism evidence="2 3">
    <name type="scientific">Tilletia indica</name>
    <dbReference type="NCBI Taxonomy" id="43049"/>
    <lineage>
        <taxon>Eukaryota</taxon>
        <taxon>Fungi</taxon>
        <taxon>Dikarya</taxon>
        <taxon>Basidiomycota</taxon>
        <taxon>Ustilaginomycotina</taxon>
        <taxon>Exobasidiomycetes</taxon>
        <taxon>Tilletiales</taxon>
        <taxon>Tilletiaceae</taxon>
        <taxon>Tilletia</taxon>
    </lineage>
</organism>
<evidence type="ECO:0000313" key="3">
    <source>
        <dbReference type="Proteomes" id="UP000077521"/>
    </source>
</evidence>
<protein>
    <submittedName>
        <fullName evidence="2">Uncharacterized protein</fullName>
    </submittedName>
</protein>
<keyword evidence="3" id="KW-1185">Reference proteome</keyword>
<sequence>MSTNSRPIKFTTHLSISSDLIITDTAAMEDNIQHLQTHILNFKGPSIESTLSLWGRDVQPPGAYILTQQPFATNPARIYINETSCLRQIPEEFDGSVAENPSLPAGPVFLSGNGVLVHVEGNKKSGRIIGKVFFSKNAGWIDYGIEVEFEDTLRFNAWLLPPPRTVVNFDAILNCVDEDGTVRVFLRRIVAVEPASASLLAALKNEKATVNDRASLILEARNKRIKFNQATETKSQDEATFIETPSKEATSTAIVPTAPKKSGIIVNSETPPSPSPAPTRKRGRAE</sequence>
<dbReference type="AlphaFoldDB" id="A0A177TEF9"/>
<dbReference type="EMBL" id="LWDF02000928">
    <property type="protein sequence ID" value="KAE8241348.1"/>
    <property type="molecule type" value="Genomic_DNA"/>
</dbReference>
<dbReference type="Proteomes" id="UP000077521">
    <property type="component" value="Unassembled WGS sequence"/>
</dbReference>
<feature type="region of interest" description="Disordered" evidence="1">
    <location>
        <begin position="234"/>
        <end position="286"/>
    </location>
</feature>
<evidence type="ECO:0000313" key="2">
    <source>
        <dbReference type="EMBL" id="KAE8241348.1"/>
    </source>
</evidence>
<reference evidence="2" key="1">
    <citation type="submission" date="2016-04" db="EMBL/GenBank/DDBJ databases">
        <authorList>
            <person name="Nguyen H.D."/>
            <person name="Samba Siva P."/>
            <person name="Cullis J."/>
            <person name="Levesque C.A."/>
            <person name="Hambleton S."/>
        </authorList>
    </citation>
    <scope>NUCLEOTIDE SEQUENCE</scope>
    <source>
        <strain evidence="2">DAOMC 236416</strain>
    </source>
</reference>
<accession>A0A177TEF9</accession>